<protein>
    <submittedName>
        <fullName evidence="2">Glycogen debranching enzyme</fullName>
    </submittedName>
</protein>
<dbReference type="SUPFAM" id="SSF51011">
    <property type="entry name" value="Glycosyl hydrolase domain"/>
    <property type="match status" value="1"/>
</dbReference>
<dbReference type="Pfam" id="PF21156">
    <property type="entry name" value="ISOA1-3_C"/>
    <property type="match status" value="1"/>
</dbReference>
<dbReference type="InterPro" id="IPR017853">
    <property type="entry name" value="GH"/>
</dbReference>
<dbReference type="Proteomes" id="UP000325081">
    <property type="component" value="Unassembled WGS sequence"/>
</dbReference>
<reference evidence="3" key="1">
    <citation type="journal article" date="2019" name="Curr. Biol.">
        <title>Genome Sequence of Striga asiatica Provides Insight into the Evolution of Plant Parasitism.</title>
        <authorList>
            <person name="Yoshida S."/>
            <person name="Kim S."/>
            <person name="Wafula E.K."/>
            <person name="Tanskanen J."/>
            <person name="Kim Y.M."/>
            <person name="Honaas L."/>
            <person name="Yang Z."/>
            <person name="Spallek T."/>
            <person name="Conn C.E."/>
            <person name="Ichihashi Y."/>
            <person name="Cheong K."/>
            <person name="Cui S."/>
            <person name="Der J.P."/>
            <person name="Gundlach H."/>
            <person name="Jiao Y."/>
            <person name="Hori C."/>
            <person name="Ishida J.K."/>
            <person name="Kasahara H."/>
            <person name="Kiba T."/>
            <person name="Kim M.S."/>
            <person name="Koo N."/>
            <person name="Laohavisit A."/>
            <person name="Lee Y.H."/>
            <person name="Lumba S."/>
            <person name="McCourt P."/>
            <person name="Mortimer J.C."/>
            <person name="Mutuku J.M."/>
            <person name="Nomura T."/>
            <person name="Sasaki-Sekimoto Y."/>
            <person name="Seto Y."/>
            <person name="Wang Y."/>
            <person name="Wakatake T."/>
            <person name="Sakakibara H."/>
            <person name="Demura T."/>
            <person name="Yamaguchi S."/>
            <person name="Yoneyama K."/>
            <person name="Manabe R.I."/>
            <person name="Nelson D.C."/>
            <person name="Schulman A.H."/>
            <person name="Timko M.P."/>
            <person name="dePamphilis C.W."/>
            <person name="Choi D."/>
            <person name="Shirasu K."/>
        </authorList>
    </citation>
    <scope>NUCLEOTIDE SEQUENCE [LARGE SCALE GENOMIC DNA]</scope>
    <source>
        <strain evidence="3">cv. UVA1</strain>
    </source>
</reference>
<dbReference type="EMBL" id="BKCP01010959">
    <property type="protein sequence ID" value="GER54103.1"/>
    <property type="molecule type" value="Genomic_DNA"/>
</dbReference>
<proteinExistence type="predicted"/>
<feature type="domain" description="Isoamylase 1-3-like C-terminal" evidence="1">
    <location>
        <begin position="183"/>
        <end position="234"/>
    </location>
</feature>
<dbReference type="AlphaFoldDB" id="A0A5A7R8R1"/>
<organism evidence="2 3">
    <name type="scientific">Striga asiatica</name>
    <name type="common">Asiatic witchweed</name>
    <name type="synonym">Buchnera asiatica</name>
    <dbReference type="NCBI Taxonomy" id="4170"/>
    <lineage>
        <taxon>Eukaryota</taxon>
        <taxon>Viridiplantae</taxon>
        <taxon>Streptophyta</taxon>
        <taxon>Embryophyta</taxon>
        <taxon>Tracheophyta</taxon>
        <taxon>Spermatophyta</taxon>
        <taxon>Magnoliopsida</taxon>
        <taxon>eudicotyledons</taxon>
        <taxon>Gunneridae</taxon>
        <taxon>Pentapetalae</taxon>
        <taxon>asterids</taxon>
        <taxon>lamiids</taxon>
        <taxon>Lamiales</taxon>
        <taxon>Orobanchaceae</taxon>
        <taxon>Buchnereae</taxon>
        <taxon>Striga</taxon>
    </lineage>
</organism>
<comment type="caution">
    <text evidence="2">The sequence shown here is derived from an EMBL/GenBank/DDBJ whole genome shotgun (WGS) entry which is preliminary data.</text>
</comment>
<evidence type="ECO:0000313" key="2">
    <source>
        <dbReference type="EMBL" id="GER54103.1"/>
    </source>
</evidence>
<sequence>MEAFCPLLVRVNKRKPWHGVNFVIAHDGFTLYDLVSYNFKHNDANGEGGNDGSNDNSSWNCGFEGETEDTFVELALCRSVIGLLSRFYNVYLRMRQMKNFHVALMISQGTPMMLMGDEYGHTRYGNNNSYGHDNALNHFQWGQLKDMKKDLVRFFSEMIKFRSGHHVFTREDFIGKKEVTWHEDKWENRESKFLAFTLHEENGDDLYVAFNAHDYFVKTVIPSPPQRKRWFRVVSC</sequence>
<dbReference type="InterPro" id="IPR013780">
    <property type="entry name" value="Glyco_hydro_b"/>
</dbReference>
<dbReference type="OrthoDB" id="204980at2759"/>
<accession>A0A5A7R8R1</accession>
<dbReference type="Gene3D" id="3.20.20.80">
    <property type="entry name" value="Glycosidases"/>
    <property type="match status" value="1"/>
</dbReference>
<keyword evidence="3" id="KW-1185">Reference proteome</keyword>
<evidence type="ECO:0000313" key="3">
    <source>
        <dbReference type="Proteomes" id="UP000325081"/>
    </source>
</evidence>
<dbReference type="SUPFAM" id="SSF51445">
    <property type="entry name" value="(Trans)glycosidases"/>
    <property type="match status" value="1"/>
</dbReference>
<dbReference type="PANTHER" id="PTHR43002">
    <property type="entry name" value="GLYCOGEN DEBRANCHING ENZYME"/>
    <property type="match status" value="1"/>
</dbReference>
<gene>
    <name evidence="2" type="ORF">STAS_31662</name>
</gene>
<name>A0A5A7R8R1_STRAF</name>
<dbReference type="Gene3D" id="2.60.40.1180">
    <property type="entry name" value="Golgi alpha-mannosidase II"/>
    <property type="match status" value="1"/>
</dbReference>
<evidence type="ECO:0000259" key="1">
    <source>
        <dbReference type="Pfam" id="PF21156"/>
    </source>
</evidence>
<dbReference type="InterPro" id="IPR048650">
    <property type="entry name" value="ISOA1-3-like_C"/>
</dbReference>